<dbReference type="SUPFAM" id="SSF56281">
    <property type="entry name" value="Metallo-hydrolase/oxidoreductase"/>
    <property type="match status" value="1"/>
</dbReference>
<organism evidence="4 5">
    <name type="scientific">Sulfitobacter brevis</name>
    <dbReference type="NCBI Taxonomy" id="74348"/>
    <lineage>
        <taxon>Bacteria</taxon>
        <taxon>Pseudomonadati</taxon>
        <taxon>Pseudomonadota</taxon>
        <taxon>Alphaproteobacteria</taxon>
        <taxon>Rhodobacterales</taxon>
        <taxon>Roseobacteraceae</taxon>
        <taxon>Sulfitobacter</taxon>
    </lineage>
</organism>
<dbReference type="HAMAP" id="MF_00457">
    <property type="entry name" value="UPF0173"/>
    <property type="match status" value="1"/>
</dbReference>
<dbReference type="InterPro" id="IPR001279">
    <property type="entry name" value="Metallo-B-lactamas"/>
</dbReference>
<dbReference type="RefSeq" id="WP_093924865.1">
    <property type="nucleotide sequence ID" value="NZ_FOMW01000012.1"/>
</dbReference>
<protein>
    <recommendedName>
        <fullName evidence="2">UPF0173 metal-dependent hydrolase SAMN04488523_11265</fullName>
    </recommendedName>
</protein>
<keyword evidence="1 2" id="KW-0378">Hydrolase</keyword>
<dbReference type="GO" id="GO:0016787">
    <property type="term" value="F:hydrolase activity"/>
    <property type="evidence" value="ECO:0007669"/>
    <property type="project" value="UniProtKB-UniRule"/>
</dbReference>
<comment type="similarity">
    <text evidence="2">Belongs to the UPF0173 family.</text>
</comment>
<accession>A0A1I2EIB8</accession>
<dbReference type="InterPro" id="IPR050114">
    <property type="entry name" value="UPF0173_UPF0282_UlaG_hydrolase"/>
</dbReference>
<evidence type="ECO:0000256" key="2">
    <source>
        <dbReference type="HAMAP-Rule" id="MF_00457"/>
    </source>
</evidence>
<dbReference type="PANTHER" id="PTHR43546:SF3">
    <property type="entry name" value="UPF0173 METAL-DEPENDENT HYDROLASE MJ1163"/>
    <property type="match status" value="1"/>
</dbReference>
<evidence type="ECO:0000313" key="4">
    <source>
        <dbReference type="EMBL" id="SFE92605.1"/>
    </source>
</evidence>
<keyword evidence="5" id="KW-1185">Reference proteome</keyword>
<feature type="domain" description="Metallo-beta-lactamase" evidence="3">
    <location>
        <begin position="7"/>
        <end position="196"/>
    </location>
</feature>
<dbReference type="Gene3D" id="3.60.15.10">
    <property type="entry name" value="Ribonuclease Z/Hydroxyacylglutathione hydrolase-like"/>
    <property type="match status" value="1"/>
</dbReference>
<name>A0A1I2EIB8_9RHOB</name>
<dbReference type="SMART" id="SM00849">
    <property type="entry name" value="Lactamase_B"/>
    <property type="match status" value="1"/>
</dbReference>
<dbReference type="InterPro" id="IPR022877">
    <property type="entry name" value="UPF0173"/>
</dbReference>
<reference evidence="4 5" key="1">
    <citation type="submission" date="2016-10" db="EMBL/GenBank/DDBJ databases">
        <authorList>
            <person name="de Groot N.N."/>
        </authorList>
    </citation>
    <scope>NUCLEOTIDE SEQUENCE [LARGE SCALE GENOMIC DNA]</scope>
    <source>
        <strain evidence="4 5">DSM 11443</strain>
    </source>
</reference>
<dbReference type="STRING" id="74348.SAMN04488523_11265"/>
<dbReference type="AlphaFoldDB" id="A0A1I2EIB8"/>
<sequence length="230" mass="24632">MKIIWLGHGAFRIELEDQVLLIDPWLTGNPMLDEGQHAAALEGATQILITHGHGDHTGDLEMVAQKTGAPVAGMVELMGWFEAKGVKNTTGFNMGGTISCGQVQVSMVPASHSSSVSDESGLQYTGGEAGFIIKGAGHTIYVSGDTGIMADMDWIGDFYKPDIGILSAGGHYTMGMAEAAYAAKRYFKFKTVIPCHYRTFGLLEQSAQVLIDGLPDVQVIEPQVMEPITL</sequence>
<dbReference type="Proteomes" id="UP000198977">
    <property type="component" value="Unassembled WGS sequence"/>
</dbReference>
<dbReference type="Pfam" id="PF12706">
    <property type="entry name" value="Lactamase_B_2"/>
    <property type="match status" value="1"/>
</dbReference>
<dbReference type="OrthoDB" id="9789133at2"/>
<proteinExistence type="inferred from homology"/>
<evidence type="ECO:0000259" key="3">
    <source>
        <dbReference type="SMART" id="SM00849"/>
    </source>
</evidence>
<dbReference type="NCBIfam" id="NF001911">
    <property type="entry name" value="PRK00685.1"/>
    <property type="match status" value="1"/>
</dbReference>
<dbReference type="EMBL" id="FOMW01000012">
    <property type="protein sequence ID" value="SFE92605.1"/>
    <property type="molecule type" value="Genomic_DNA"/>
</dbReference>
<dbReference type="InterPro" id="IPR036866">
    <property type="entry name" value="RibonucZ/Hydroxyglut_hydro"/>
</dbReference>
<evidence type="ECO:0000313" key="5">
    <source>
        <dbReference type="Proteomes" id="UP000198977"/>
    </source>
</evidence>
<dbReference type="PANTHER" id="PTHR43546">
    <property type="entry name" value="UPF0173 METAL-DEPENDENT HYDROLASE MJ1163-RELATED"/>
    <property type="match status" value="1"/>
</dbReference>
<evidence type="ECO:0000256" key="1">
    <source>
        <dbReference type="ARBA" id="ARBA00022801"/>
    </source>
</evidence>
<gene>
    <name evidence="4" type="ORF">SAMN04488523_11265</name>
</gene>